<comment type="subcellular location">
    <subcellularLocation>
        <location evidence="2">Membrane</location>
    </subcellularLocation>
</comment>
<dbReference type="FunFam" id="3.30.565.10:FF:000006">
    <property type="entry name" value="Sensor histidine kinase WalK"/>
    <property type="match status" value="1"/>
</dbReference>
<keyword evidence="4" id="KW-0597">Phosphoprotein</keyword>
<evidence type="ECO:0000256" key="7">
    <source>
        <dbReference type="ARBA" id="ARBA00023012"/>
    </source>
</evidence>
<dbReference type="GO" id="GO:0005886">
    <property type="term" value="C:plasma membrane"/>
    <property type="evidence" value="ECO:0007669"/>
    <property type="project" value="TreeGrafter"/>
</dbReference>
<dbReference type="PRINTS" id="PR00344">
    <property type="entry name" value="BCTRLSENSOR"/>
</dbReference>
<dbReference type="InterPro" id="IPR003661">
    <property type="entry name" value="HisK_dim/P_dom"/>
</dbReference>
<dbReference type="EMBL" id="WUQX01000001">
    <property type="protein sequence ID" value="MXP78498.1"/>
    <property type="molecule type" value="Genomic_DNA"/>
</dbReference>
<dbReference type="InterPro" id="IPR036890">
    <property type="entry name" value="HATPase_C_sf"/>
</dbReference>
<dbReference type="InterPro" id="IPR004358">
    <property type="entry name" value="Sig_transdc_His_kin-like_C"/>
</dbReference>
<reference evidence="10 11" key="1">
    <citation type="submission" date="2019-12" db="EMBL/GenBank/DDBJ databases">
        <title>Sporaefaciens musculi gen. nov., sp. nov., a novel bacterium isolated from the caecum of an obese mouse.</title>
        <authorList>
            <person name="Rasmussen T.S."/>
            <person name="Streidl T."/>
            <person name="Hitch T.C.A."/>
            <person name="Wortmann E."/>
            <person name="Deptula P."/>
            <person name="Hansen M."/>
            <person name="Nielsen D.S."/>
            <person name="Clavel T."/>
            <person name="Vogensen F.K."/>
        </authorList>
    </citation>
    <scope>NUCLEOTIDE SEQUENCE [LARGE SCALE GENOMIC DNA]</scope>
    <source>
        <strain evidence="10 11">WCA-9-b2</strain>
    </source>
</reference>
<accession>A0A7X3ML80</accession>
<dbReference type="GO" id="GO:0004721">
    <property type="term" value="F:phosphoprotein phosphatase activity"/>
    <property type="evidence" value="ECO:0007669"/>
    <property type="project" value="TreeGrafter"/>
</dbReference>
<keyword evidence="8" id="KW-0472">Membrane</keyword>
<dbReference type="SUPFAM" id="SSF47384">
    <property type="entry name" value="Homodimeric domain of signal transducing histidine kinase"/>
    <property type="match status" value="1"/>
</dbReference>
<dbReference type="PROSITE" id="PS50109">
    <property type="entry name" value="HIS_KIN"/>
    <property type="match status" value="1"/>
</dbReference>
<keyword evidence="7" id="KW-0902">Two-component regulatory system</keyword>
<dbReference type="EC" id="2.7.13.3" evidence="3"/>
<evidence type="ECO:0000256" key="5">
    <source>
        <dbReference type="ARBA" id="ARBA00022679"/>
    </source>
</evidence>
<dbReference type="RefSeq" id="WP_159755187.1">
    <property type="nucleotide sequence ID" value="NZ_CATIFW010000011.1"/>
</dbReference>
<dbReference type="CDD" id="cd00082">
    <property type="entry name" value="HisKA"/>
    <property type="match status" value="1"/>
</dbReference>
<evidence type="ECO:0000256" key="8">
    <source>
        <dbReference type="SAM" id="Phobius"/>
    </source>
</evidence>
<dbReference type="SMART" id="SM00387">
    <property type="entry name" value="HATPase_c"/>
    <property type="match status" value="1"/>
</dbReference>
<keyword evidence="5" id="KW-0808">Transferase</keyword>
<feature type="transmembrane region" description="Helical" evidence="8">
    <location>
        <begin position="6"/>
        <end position="24"/>
    </location>
</feature>
<gene>
    <name evidence="10" type="ORF">GN277_25110</name>
</gene>
<dbReference type="Pfam" id="PF02518">
    <property type="entry name" value="HATPase_c"/>
    <property type="match status" value="1"/>
</dbReference>
<evidence type="ECO:0000256" key="2">
    <source>
        <dbReference type="ARBA" id="ARBA00004370"/>
    </source>
</evidence>
<keyword evidence="8" id="KW-1133">Transmembrane helix</keyword>
<comment type="catalytic activity">
    <reaction evidence="1">
        <text>ATP + protein L-histidine = ADP + protein N-phospho-L-histidine.</text>
        <dbReference type="EC" id="2.7.13.3"/>
    </reaction>
</comment>
<evidence type="ECO:0000259" key="9">
    <source>
        <dbReference type="PROSITE" id="PS50109"/>
    </source>
</evidence>
<dbReference type="PANTHER" id="PTHR45453">
    <property type="entry name" value="PHOSPHATE REGULON SENSOR PROTEIN PHOR"/>
    <property type="match status" value="1"/>
</dbReference>
<evidence type="ECO:0000256" key="3">
    <source>
        <dbReference type="ARBA" id="ARBA00012438"/>
    </source>
</evidence>
<dbReference type="InterPro" id="IPR050351">
    <property type="entry name" value="BphY/WalK/GraS-like"/>
</dbReference>
<keyword evidence="6 10" id="KW-0418">Kinase</keyword>
<evidence type="ECO:0000313" key="10">
    <source>
        <dbReference type="EMBL" id="MXP78498.1"/>
    </source>
</evidence>
<dbReference type="Gene3D" id="3.30.565.10">
    <property type="entry name" value="Histidine kinase-like ATPase, C-terminal domain"/>
    <property type="match status" value="1"/>
</dbReference>
<sequence>MDWLGTGMVIIAIGAAFVSLWRVCKLKKEVLRFTEQVERGLDDIISGKGFQESGESEKDTLWGRCSEKLWRVNHIWTKKEEAGVKEKQMMKELISDISHQTRTPIANMRLYLEFFQEEELSEKGRDFLAHMEGQMEKLEFLLQSMVKMSRLEAGIIHIRKQRERLYETIAKAVEEVVPAAAKKQIQMSVDCQEDIEVKHDKKWTEEAIFNVLDNAVKYTKPGGRVHIQVKCQEVFTKISVRDTGKGIMPQRQAEIFSRFYREPEVHDQNGIGIGLYLTRKLLTLQDGYIEVRSQEGEGAEFNLYLPNS</sequence>
<evidence type="ECO:0000256" key="1">
    <source>
        <dbReference type="ARBA" id="ARBA00000085"/>
    </source>
</evidence>
<keyword evidence="8" id="KW-0812">Transmembrane</keyword>
<name>A0A7X3ML80_9FIRM</name>
<dbReference type="SMART" id="SM00388">
    <property type="entry name" value="HisKA"/>
    <property type="match status" value="1"/>
</dbReference>
<proteinExistence type="predicted"/>
<evidence type="ECO:0000256" key="6">
    <source>
        <dbReference type="ARBA" id="ARBA00022777"/>
    </source>
</evidence>
<dbReference type="Pfam" id="PF00512">
    <property type="entry name" value="HisKA"/>
    <property type="match status" value="1"/>
</dbReference>
<dbReference type="Proteomes" id="UP000460412">
    <property type="component" value="Unassembled WGS sequence"/>
</dbReference>
<dbReference type="InterPro" id="IPR005467">
    <property type="entry name" value="His_kinase_dom"/>
</dbReference>
<organism evidence="10 11">
    <name type="scientific">Sporofaciens musculi</name>
    <dbReference type="NCBI Taxonomy" id="2681861"/>
    <lineage>
        <taxon>Bacteria</taxon>
        <taxon>Bacillati</taxon>
        <taxon>Bacillota</taxon>
        <taxon>Clostridia</taxon>
        <taxon>Lachnospirales</taxon>
        <taxon>Lachnospiraceae</taxon>
        <taxon>Sporofaciens</taxon>
    </lineage>
</organism>
<dbReference type="InterPro" id="IPR003594">
    <property type="entry name" value="HATPase_dom"/>
</dbReference>
<dbReference type="PANTHER" id="PTHR45453:SF1">
    <property type="entry name" value="PHOSPHATE REGULON SENSOR PROTEIN PHOR"/>
    <property type="match status" value="1"/>
</dbReference>
<dbReference type="AlphaFoldDB" id="A0A7X3ML80"/>
<evidence type="ECO:0000256" key="4">
    <source>
        <dbReference type="ARBA" id="ARBA00022553"/>
    </source>
</evidence>
<comment type="caution">
    <text evidence="10">The sequence shown here is derived from an EMBL/GenBank/DDBJ whole genome shotgun (WGS) entry which is preliminary data.</text>
</comment>
<dbReference type="InterPro" id="IPR036097">
    <property type="entry name" value="HisK_dim/P_sf"/>
</dbReference>
<evidence type="ECO:0000313" key="11">
    <source>
        <dbReference type="Proteomes" id="UP000460412"/>
    </source>
</evidence>
<protein>
    <recommendedName>
        <fullName evidence="3">histidine kinase</fullName>
        <ecNumber evidence="3">2.7.13.3</ecNumber>
    </recommendedName>
</protein>
<keyword evidence="11" id="KW-1185">Reference proteome</keyword>
<dbReference type="GO" id="GO:0000155">
    <property type="term" value="F:phosphorelay sensor kinase activity"/>
    <property type="evidence" value="ECO:0007669"/>
    <property type="project" value="InterPro"/>
</dbReference>
<dbReference type="Gene3D" id="1.10.287.130">
    <property type="match status" value="1"/>
</dbReference>
<dbReference type="GO" id="GO:0016036">
    <property type="term" value="P:cellular response to phosphate starvation"/>
    <property type="evidence" value="ECO:0007669"/>
    <property type="project" value="TreeGrafter"/>
</dbReference>
<feature type="domain" description="Histidine kinase" evidence="9">
    <location>
        <begin position="96"/>
        <end position="308"/>
    </location>
</feature>
<dbReference type="SUPFAM" id="SSF55874">
    <property type="entry name" value="ATPase domain of HSP90 chaperone/DNA topoisomerase II/histidine kinase"/>
    <property type="match status" value="1"/>
</dbReference>